<organism evidence="2 3">
    <name type="scientific">Paraburkholderia phenazinium</name>
    <dbReference type="NCBI Taxonomy" id="60549"/>
    <lineage>
        <taxon>Bacteria</taxon>
        <taxon>Pseudomonadati</taxon>
        <taxon>Pseudomonadota</taxon>
        <taxon>Betaproteobacteria</taxon>
        <taxon>Burkholderiales</taxon>
        <taxon>Burkholderiaceae</taxon>
        <taxon>Paraburkholderia</taxon>
    </lineage>
</organism>
<keyword evidence="3" id="KW-1185">Reference proteome</keyword>
<name>A0A1N6FYM3_9BURK</name>
<reference evidence="2 3" key="1">
    <citation type="submission" date="2016-11" db="EMBL/GenBank/DDBJ databases">
        <authorList>
            <person name="Jaros S."/>
            <person name="Januszkiewicz K."/>
            <person name="Wedrychowicz H."/>
        </authorList>
    </citation>
    <scope>NUCLEOTIDE SEQUENCE [LARGE SCALE GENOMIC DNA]</scope>
    <source>
        <strain evidence="2 3">GAS95</strain>
    </source>
</reference>
<gene>
    <name evidence="2" type="ORF">SAMN05444165_0466</name>
</gene>
<feature type="compositionally biased region" description="Basic residues" evidence="1">
    <location>
        <begin position="91"/>
        <end position="102"/>
    </location>
</feature>
<sequence>MATSEHKFSIDELIQALLRAQGIHEGHWALNVEFLATGTAANAPAGPGKTLPALLVSVNSATLVRTEGTVHGAIDAAVVNPRKRAVEARPARARKPHTSTLQ</sequence>
<dbReference type="Proteomes" id="UP000185151">
    <property type="component" value="Unassembled WGS sequence"/>
</dbReference>
<proteinExistence type="predicted"/>
<protein>
    <submittedName>
        <fullName evidence="2">Uncharacterized protein</fullName>
    </submittedName>
</protein>
<dbReference type="AlphaFoldDB" id="A0A1N6FYM3"/>
<accession>A0A1N6FYM3</accession>
<evidence type="ECO:0000256" key="1">
    <source>
        <dbReference type="SAM" id="MobiDB-lite"/>
    </source>
</evidence>
<feature type="region of interest" description="Disordered" evidence="1">
    <location>
        <begin position="83"/>
        <end position="102"/>
    </location>
</feature>
<dbReference type="RefSeq" id="WP_074294048.1">
    <property type="nucleotide sequence ID" value="NZ_FSRU01000001.1"/>
</dbReference>
<dbReference type="EMBL" id="FSRU01000001">
    <property type="protein sequence ID" value="SIO00363.1"/>
    <property type="molecule type" value="Genomic_DNA"/>
</dbReference>
<dbReference type="OrthoDB" id="9095855at2"/>
<evidence type="ECO:0000313" key="3">
    <source>
        <dbReference type="Proteomes" id="UP000185151"/>
    </source>
</evidence>
<evidence type="ECO:0000313" key="2">
    <source>
        <dbReference type="EMBL" id="SIO00363.1"/>
    </source>
</evidence>